<organism evidence="1">
    <name type="scientific">Arundo donax</name>
    <name type="common">Giant reed</name>
    <name type="synonym">Donax arundinaceus</name>
    <dbReference type="NCBI Taxonomy" id="35708"/>
    <lineage>
        <taxon>Eukaryota</taxon>
        <taxon>Viridiplantae</taxon>
        <taxon>Streptophyta</taxon>
        <taxon>Embryophyta</taxon>
        <taxon>Tracheophyta</taxon>
        <taxon>Spermatophyta</taxon>
        <taxon>Magnoliopsida</taxon>
        <taxon>Liliopsida</taxon>
        <taxon>Poales</taxon>
        <taxon>Poaceae</taxon>
        <taxon>PACMAD clade</taxon>
        <taxon>Arundinoideae</taxon>
        <taxon>Arundineae</taxon>
        <taxon>Arundo</taxon>
    </lineage>
</organism>
<sequence length="20" mass="2410">MSKMLKIHFPKVNTYFPLKS</sequence>
<dbReference type="AlphaFoldDB" id="A0A0A8Z125"/>
<reference evidence="1" key="2">
    <citation type="journal article" date="2015" name="Data Brief">
        <title>Shoot transcriptome of the giant reed, Arundo donax.</title>
        <authorList>
            <person name="Barrero R.A."/>
            <person name="Guerrero F.D."/>
            <person name="Moolhuijzen P."/>
            <person name="Goolsby J.A."/>
            <person name="Tidwell J."/>
            <person name="Bellgard S.E."/>
            <person name="Bellgard M.I."/>
        </authorList>
    </citation>
    <scope>NUCLEOTIDE SEQUENCE</scope>
    <source>
        <tissue evidence="1">Shoot tissue taken approximately 20 cm above the soil surface</tissue>
    </source>
</reference>
<evidence type="ECO:0000313" key="1">
    <source>
        <dbReference type="EMBL" id="JAD31398.1"/>
    </source>
</evidence>
<name>A0A0A8Z125_ARUDO</name>
<reference evidence="1" key="1">
    <citation type="submission" date="2014-09" db="EMBL/GenBank/DDBJ databases">
        <authorList>
            <person name="Magalhaes I.L.F."/>
            <person name="Oliveira U."/>
            <person name="Santos F.R."/>
            <person name="Vidigal T.H.D.A."/>
            <person name="Brescovit A.D."/>
            <person name="Santos A.J."/>
        </authorList>
    </citation>
    <scope>NUCLEOTIDE SEQUENCE</scope>
    <source>
        <tissue evidence="1">Shoot tissue taken approximately 20 cm above the soil surface</tissue>
    </source>
</reference>
<protein>
    <submittedName>
        <fullName evidence="1">Uncharacterized protein</fullName>
    </submittedName>
</protein>
<dbReference type="EMBL" id="GBRH01266497">
    <property type="protein sequence ID" value="JAD31398.1"/>
    <property type="molecule type" value="Transcribed_RNA"/>
</dbReference>
<proteinExistence type="predicted"/>
<accession>A0A0A8Z125</accession>